<feature type="compositionally biased region" description="Basic and acidic residues" evidence="1">
    <location>
        <begin position="1"/>
        <end position="10"/>
    </location>
</feature>
<keyword evidence="3" id="KW-1185">Reference proteome</keyword>
<reference evidence="3" key="1">
    <citation type="journal article" date="2023" name="bioRxiv">
        <title>Complete genome of the Medicago anthracnose fungus, Colletotrichum destructivum, reveals a mini-chromosome-like region within a core chromosome.</title>
        <authorList>
            <person name="Lapalu N."/>
            <person name="Simon A."/>
            <person name="Lu A."/>
            <person name="Plaumann P.-L."/>
            <person name="Amselem J."/>
            <person name="Pigne S."/>
            <person name="Auger A."/>
            <person name="Koch C."/>
            <person name="Dallery J.-F."/>
            <person name="O'Connell R.J."/>
        </authorList>
    </citation>
    <scope>NUCLEOTIDE SEQUENCE [LARGE SCALE GENOMIC DNA]</scope>
    <source>
        <strain evidence="3">CBS 520.97</strain>
    </source>
</reference>
<dbReference type="EMBL" id="CP137305">
    <property type="protein sequence ID" value="WQF76378.1"/>
    <property type="molecule type" value="Genomic_DNA"/>
</dbReference>
<dbReference type="Proteomes" id="UP001322277">
    <property type="component" value="Chromosome 1"/>
</dbReference>
<evidence type="ECO:0000256" key="1">
    <source>
        <dbReference type="SAM" id="MobiDB-lite"/>
    </source>
</evidence>
<dbReference type="AlphaFoldDB" id="A0AAX4HZW4"/>
<gene>
    <name evidence="2" type="ORF">CDEST_01392</name>
</gene>
<dbReference type="GeneID" id="87937895"/>
<dbReference type="KEGG" id="cdet:87937895"/>
<proteinExistence type="predicted"/>
<dbReference type="RefSeq" id="XP_062773602.1">
    <property type="nucleotide sequence ID" value="XM_062917551.1"/>
</dbReference>
<organism evidence="2 3">
    <name type="scientific">Colletotrichum destructivum</name>
    <dbReference type="NCBI Taxonomy" id="34406"/>
    <lineage>
        <taxon>Eukaryota</taxon>
        <taxon>Fungi</taxon>
        <taxon>Dikarya</taxon>
        <taxon>Ascomycota</taxon>
        <taxon>Pezizomycotina</taxon>
        <taxon>Sordariomycetes</taxon>
        <taxon>Hypocreomycetidae</taxon>
        <taxon>Glomerellales</taxon>
        <taxon>Glomerellaceae</taxon>
        <taxon>Colletotrichum</taxon>
        <taxon>Colletotrichum destructivum species complex</taxon>
    </lineage>
</organism>
<accession>A0AAX4HZW4</accession>
<sequence length="61" mass="6668">MDRLPSDRVAGRSGCSLASSPPCKTIRGMRVHSKSDRLIPTHLASPICETRSISEFVATFH</sequence>
<name>A0AAX4HZW4_9PEZI</name>
<evidence type="ECO:0000313" key="2">
    <source>
        <dbReference type="EMBL" id="WQF76378.1"/>
    </source>
</evidence>
<evidence type="ECO:0000313" key="3">
    <source>
        <dbReference type="Proteomes" id="UP001322277"/>
    </source>
</evidence>
<protein>
    <submittedName>
        <fullName evidence="2">Uncharacterized protein</fullName>
    </submittedName>
</protein>
<feature type="region of interest" description="Disordered" evidence="1">
    <location>
        <begin position="1"/>
        <end position="21"/>
    </location>
</feature>